<feature type="compositionally biased region" description="Polar residues" evidence="2">
    <location>
        <begin position="364"/>
        <end position="382"/>
    </location>
</feature>
<organism evidence="3 4">
    <name type="scientific">Bursaphelenchus okinawaensis</name>
    <dbReference type="NCBI Taxonomy" id="465554"/>
    <lineage>
        <taxon>Eukaryota</taxon>
        <taxon>Metazoa</taxon>
        <taxon>Ecdysozoa</taxon>
        <taxon>Nematoda</taxon>
        <taxon>Chromadorea</taxon>
        <taxon>Rhabditida</taxon>
        <taxon>Tylenchina</taxon>
        <taxon>Tylenchomorpha</taxon>
        <taxon>Aphelenchoidea</taxon>
        <taxon>Aphelenchoididae</taxon>
        <taxon>Bursaphelenchus</taxon>
    </lineage>
</organism>
<dbReference type="Proteomes" id="UP000614601">
    <property type="component" value="Unassembled WGS sequence"/>
</dbReference>
<evidence type="ECO:0000313" key="3">
    <source>
        <dbReference type="EMBL" id="CAD5216428.1"/>
    </source>
</evidence>
<gene>
    <name evidence="3" type="ORF">BOKJ2_LOCUS6588</name>
</gene>
<feature type="coiled-coil region" evidence="1">
    <location>
        <begin position="971"/>
        <end position="1023"/>
    </location>
</feature>
<dbReference type="AlphaFoldDB" id="A0A811KMA8"/>
<name>A0A811KMA8_9BILA</name>
<keyword evidence="1" id="KW-0175">Coiled coil</keyword>
<feature type="compositionally biased region" description="Basic and acidic residues" evidence="2">
    <location>
        <begin position="391"/>
        <end position="400"/>
    </location>
</feature>
<evidence type="ECO:0000313" key="4">
    <source>
        <dbReference type="Proteomes" id="UP000614601"/>
    </source>
</evidence>
<dbReference type="EMBL" id="CAJFDH010000003">
    <property type="protein sequence ID" value="CAD5216428.1"/>
    <property type="molecule type" value="Genomic_DNA"/>
</dbReference>
<sequence length="1244" mass="141404">MSFFNNFSPTHFNVPPPPLFSRPPRKLLSGGATTSANAYLPYFIDDNGKLDNAECYKFFPYESNQGKTGGLRGHQEARYDGQETTFNATTGPSCYGPSRESYNGRSKELFSGVPRDSCVGPSRGLLAGPSRDSCAGPTRELFNGPSGAPYNNQSMSTILDDKNQHFMNIYFPYASLTTIYDGAGFDKEHVGCYGPKVTDHPSKSYNDFPRTSHGDSSCIGFKENIPRTDKRQICGVSNNLRFQNEAHGNRLAHFPFYKQHLQDNDNNNQYSENGAHKRRIDDTVTQNPLKGRRITFETLAGGSGTSTVKALPPPPGLTLPWKVPPPSISTVPSLLKLMPSSSYTVPPPSGFEKTLSKGISPLQRITSSSAEQEQTSIMSSKRTMARTKSKITSDLDKLFSDSRNAQPSSSATVSSPKDKVLPTKSPSCDEELLTASLKKLFPPPKAMLSSPGIEPTKDYSVDASCSTGVSSSDAGVTCRLKMMCFKGKSLSSQDLSQSKEDDQKKLVEGLLEFRIFRESEEELKKILRGDDECMSKCDGELDLCASKEDTYGKMILDLIEEETHGERSVGADTDIKDSEPSEVGLEALRLEEKQRYEKMMEQRRVINALNAGIRIHNINEYDQSITKEQMKNNETCHLKMNGQFIEDLQKKEEFKKRQSVIEGLRKAGEDNKEMIFDGDMEVPVVDGFPSVFSIYNNSENRKEQYDIDYNEPRGGLLDQATVDRIWGRPVERLAEIPECDDEYDVESYLSEYALDELYEKDAFVDDHFETYDSENNFMFQCLASNQPLFIQQASECEFYEEPECYEVYGKEQFSTGPQMIMNTIPDSYQRFRRLFEELPRKPEDYPKTADDFSKLDDQLRKIKSIENQFNSYNRPAELRHLERLKQIWYDLKQRMGREEWVKYQVAKSEEDGKLIDEIFEEFREILVASRYQMSTKDIVNQLESEAFKSFLDERNPYSAKRLLTSLFTQSRKRLEDEEMAENEKLKAEEEERRLMEKEVIDRLARIEEEAERLIEEQNKIDMELQTQEYIRFMNPGLEPALTPESASSFPDQIPNYMMDQTSRSMVDLTPESFGSLTDTATPLSEDLVWDENSRYDDVILPYGAVDGDYDSEGAPWGDFECNETPQWEINDDLDEMTSGSLDEQSSWVQNPVFAQNLTSQYLVIPPQIIPLHQNGMSSLHLSSTQGVYPEHSLPSTQNFIHLQNLPSIQDSLYQKNLPAAGTVLHFGHQPQNLQRQDARITMVK</sequence>
<evidence type="ECO:0000256" key="1">
    <source>
        <dbReference type="SAM" id="Coils"/>
    </source>
</evidence>
<dbReference type="Proteomes" id="UP000783686">
    <property type="component" value="Unassembled WGS sequence"/>
</dbReference>
<accession>A0A811KMA8</accession>
<feature type="compositionally biased region" description="Polar residues" evidence="2">
    <location>
        <begin position="401"/>
        <end position="415"/>
    </location>
</feature>
<proteinExistence type="predicted"/>
<dbReference type="EMBL" id="CAJFCW020000003">
    <property type="protein sequence ID" value="CAG9105933.1"/>
    <property type="molecule type" value="Genomic_DNA"/>
</dbReference>
<evidence type="ECO:0000256" key="2">
    <source>
        <dbReference type="SAM" id="MobiDB-lite"/>
    </source>
</evidence>
<reference evidence="3" key="1">
    <citation type="submission" date="2020-09" db="EMBL/GenBank/DDBJ databases">
        <authorList>
            <person name="Kikuchi T."/>
        </authorList>
    </citation>
    <scope>NUCLEOTIDE SEQUENCE</scope>
    <source>
        <strain evidence="3">SH1</strain>
    </source>
</reference>
<comment type="caution">
    <text evidence="3">The sequence shown here is derived from an EMBL/GenBank/DDBJ whole genome shotgun (WGS) entry which is preliminary data.</text>
</comment>
<feature type="region of interest" description="Disordered" evidence="2">
    <location>
        <begin position="364"/>
        <end position="426"/>
    </location>
</feature>
<protein>
    <submittedName>
        <fullName evidence="3">Uncharacterized protein</fullName>
    </submittedName>
</protein>
<keyword evidence="4" id="KW-1185">Reference proteome</keyword>